<evidence type="ECO:0000256" key="1">
    <source>
        <dbReference type="SAM" id="MobiDB-lite"/>
    </source>
</evidence>
<proteinExistence type="predicted"/>
<organism evidence="2 3">
    <name type="scientific">Aquiflexum balticum DSM 16537</name>
    <dbReference type="NCBI Taxonomy" id="758820"/>
    <lineage>
        <taxon>Bacteria</taxon>
        <taxon>Pseudomonadati</taxon>
        <taxon>Bacteroidota</taxon>
        <taxon>Cytophagia</taxon>
        <taxon>Cytophagales</taxon>
        <taxon>Cyclobacteriaceae</taxon>
        <taxon>Aquiflexum</taxon>
    </lineage>
</organism>
<sequence>MYVRNYAGRLDIYVNSRLRTEMPDTSLLNDRRGSSDFGLPSLPDR</sequence>
<evidence type="ECO:0000313" key="3">
    <source>
        <dbReference type="Proteomes" id="UP000192333"/>
    </source>
</evidence>
<accession>A0A1W2H4S9</accession>
<dbReference type="AlphaFoldDB" id="A0A1W2H4S9"/>
<protein>
    <submittedName>
        <fullName evidence="2">Uncharacterized protein</fullName>
    </submittedName>
</protein>
<dbReference type="Proteomes" id="UP000192333">
    <property type="component" value="Chromosome I"/>
</dbReference>
<feature type="region of interest" description="Disordered" evidence="1">
    <location>
        <begin position="25"/>
        <end position="45"/>
    </location>
</feature>
<name>A0A1W2H4S9_9BACT</name>
<dbReference type="RefSeq" id="WP_157370140.1">
    <property type="nucleotide sequence ID" value="NZ_LT838813.1"/>
</dbReference>
<keyword evidence="3" id="KW-1185">Reference proteome</keyword>
<dbReference type="EMBL" id="LT838813">
    <property type="protein sequence ID" value="SMD43911.1"/>
    <property type="molecule type" value="Genomic_DNA"/>
</dbReference>
<dbReference type="STRING" id="758820.SAMN00777080_2524"/>
<evidence type="ECO:0000313" key="2">
    <source>
        <dbReference type="EMBL" id="SMD43911.1"/>
    </source>
</evidence>
<gene>
    <name evidence="2" type="ORF">SAMN00777080_2524</name>
</gene>
<reference evidence="3" key="1">
    <citation type="submission" date="2017-04" db="EMBL/GenBank/DDBJ databases">
        <authorList>
            <person name="Varghese N."/>
            <person name="Submissions S."/>
        </authorList>
    </citation>
    <scope>NUCLEOTIDE SEQUENCE [LARGE SCALE GENOMIC DNA]</scope>
    <source>
        <strain evidence="3">DSM 16537</strain>
    </source>
</reference>